<proteinExistence type="predicted"/>
<gene>
    <name evidence="1" type="ORF">LCGC14_0531590</name>
</gene>
<comment type="caution">
    <text evidence="1">The sequence shown here is derived from an EMBL/GenBank/DDBJ whole genome shotgun (WGS) entry which is preliminary data.</text>
</comment>
<dbReference type="EMBL" id="LAZR01000694">
    <property type="protein sequence ID" value="KKN60513.1"/>
    <property type="molecule type" value="Genomic_DNA"/>
</dbReference>
<organism evidence="1">
    <name type="scientific">marine sediment metagenome</name>
    <dbReference type="NCBI Taxonomy" id="412755"/>
    <lineage>
        <taxon>unclassified sequences</taxon>
        <taxon>metagenomes</taxon>
        <taxon>ecological metagenomes</taxon>
    </lineage>
</organism>
<reference evidence="1" key="1">
    <citation type="journal article" date="2015" name="Nature">
        <title>Complex archaea that bridge the gap between prokaryotes and eukaryotes.</title>
        <authorList>
            <person name="Spang A."/>
            <person name="Saw J.H."/>
            <person name="Jorgensen S.L."/>
            <person name="Zaremba-Niedzwiedzka K."/>
            <person name="Martijn J."/>
            <person name="Lind A.E."/>
            <person name="van Eijk R."/>
            <person name="Schleper C."/>
            <person name="Guy L."/>
            <person name="Ettema T.J."/>
        </authorList>
    </citation>
    <scope>NUCLEOTIDE SEQUENCE</scope>
</reference>
<accession>A0A0F9V3P1</accession>
<evidence type="ECO:0000313" key="1">
    <source>
        <dbReference type="EMBL" id="KKN60513.1"/>
    </source>
</evidence>
<name>A0A0F9V3P1_9ZZZZ</name>
<sequence length="48" mass="5563">MMEYLEEALDFYLGEKEMGSVVDVNKPRKSCSTVINSKPELKLWEVEP</sequence>
<protein>
    <submittedName>
        <fullName evidence="1">Uncharacterized protein</fullName>
    </submittedName>
</protein>
<dbReference type="AlphaFoldDB" id="A0A0F9V3P1"/>